<name>A0AAF5Q385_WUCBA</name>
<dbReference type="Proteomes" id="UP000093561">
    <property type="component" value="Unassembled WGS sequence"/>
</dbReference>
<protein>
    <submittedName>
        <fullName evidence="2">Uncharacterized protein</fullName>
    </submittedName>
</protein>
<organism evidence="1 2">
    <name type="scientific">Wuchereria bancrofti</name>
    <dbReference type="NCBI Taxonomy" id="6293"/>
    <lineage>
        <taxon>Eukaryota</taxon>
        <taxon>Metazoa</taxon>
        <taxon>Ecdysozoa</taxon>
        <taxon>Nematoda</taxon>
        <taxon>Chromadorea</taxon>
        <taxon>Rhabditida</taxon>
        <taxon>Spirurina</taxon>
        <taxon>Spiruromorpha</taxon>
        <taxon>Filarioidea</taxon>
        <taxon>Onchocercidae</taxon>
        <taxon>Wuchereria</taxon>
    </lineage>
</organism>
<dbReference type="WBParaSite" id="mrna-Wban_09375">
    <property type="protein sequence ID" value="mrna-Wban_09375"/>
    <property type="gene ID" value="Wban_09375"/>
</dbReference>
<accession>A0AAF5Q385</accession>
<sequence>MFDRHFSVVAAGKDLSRKGSMPSSYYYRSTHSIEN</sequence>
<reference evidence="2" key="3">
    <citation type="submission" date="2024-02" db="UniProtKB">
        <authorList>
            <consortium name="WormBaseParasite"/>
        </authorList>
    </citation>
    <scope>IDENTIFICATION</scope>
    <source>
        <strain evidence="2">pt0022</strain>
    </source>
</reference>
<reference evidence="1" key="1">
    <citation type="submission" date="2015-03" db="EMBL/GenBank/DDBJ databases">
        <title>Wuchereria bancrofti Genome Sequencing Papua New Guinea Strain.</title>
        <authorList>
            <person name="Small S.T."/>
            <person name="Serre D."/>
            <person name="Zimmerman P.A."/>
        </authorList>
    </citation>
    <scope>NUCLEOTIDE SEQUENCE [LARGE SCALE GENOMIC DNA]</scope>
    <source>
        <strain evidence="1">pt0022</strain>
    </source>
</reference>
<evidence type="ECO:0000313" key="1">
    <source>
        <dbReference type="Proteomes" id="UP000093561"/>
    </source>
</evidence>
<reference evidence="1" key="2">
    <citation type="journal article" date="2016" name="Mol. Ecol.">
        <title>Population genomics of the filarial nematode parasite Wuchereria bancrofti from mosquitoes.</title>
        <authorList>
            <person name="Small S.T."/>
            <person name="Reimer L.J."/>
            <person name="Tisch D.J."/>
            <person name="King C.L."/>
            <person name="Christensen B.M."/>
            <person name="Siba P.M."/>
            <person name="Kazura J.W."/>
            <person name="Serre D."/>
            <person name="Zimmerman P.A."/>
        </authorList>
    </citation>
    <scope>NUCLEOTIDE SEQUENCE</scope>
    <source>
        <strain evidence="1">pt0022</strain>
    </source>
</reference>
<proteinExistence type="predicted"/>
<evidence type="ECO:0000313" key="2">
    <source>
        <dbReference type="WBParaSite" id="mrna-Wban_09375"/>
    </source>
</evidence>
<dbReference type="AlphaFoldDB" id="A0AAF5Q385"/>